<dbReference type="EMBL" id="JAYMYR010000005">
    <property type="protein sequence ID" value="KAK7364003.1"/>
    <property type="molecule type" value="Genomic_DNA"/>
</dbReference>
<dbReference type="PANTHER" id="PTHR31541:SF28">
    <property type="entry name" value="TF-B3 DOMAIN-CONTAINING PROTEIN"/>
    <property type="match status" value="1"/>
</dbReference>
<accession>A0AAN9N4T9</accession>
<sequence length="160" mass="18897">MAEGSSNDAGKGKGIAEEKESEREILYKDEMQVEFVFNIGHVKDLELSMPYRAQLTNDKWNLFLRVPYFEEILLQFLKEEEEEDLKEGLPVTVYDKGGHEFPMMLKKFDKDYISYYVLNRGWFNFCDQKLLQENDVVALRTFRHAITNNLSFLATFTKMR</sequence>
<keyword evidence="2" id="KW-0805">Transcription regulation</keyword>
<evidence type="ECO:0000256" key="1">
    <source>
        <dbReference type="ARBA" id="ARBA00004123"/>
    </source>
</evidence>
<dbReference type="CDD" id="cd10017">
    <property type="entry name" value="B3_DNA"/>
    <property type="match status" value="1"/>
</dbReference>
<dbReference type="AlphaFoldDB" id="A0AAN9N4T9"/>
<evidence type="ECO:0000313" key="6">
    <source>
        <dbReference type="EMBL" id="KAK7364003.1"/>
    </source>
</evidence>
<evidence type="ECO:0000313" key="7">
    <source>
        <dbReference type="Proteomes" id="UP001374584"/>
    </source>
</evidence>
<comment type="caution">
    <text evidence="6">The sequence shown here is derived from an EMBL/GenBank/DDBJ whole genome shotgun (WGS) entry which is preliminary data.</text>
</comment>
<evidence type="ECO:0000256" key="5">
    <source>
        <dbReference type="ARBA" id="ARBA00023242"/>
    </source>
</evidence>
<dbReference type="Gene3D" id="2.40.330.10">
    <property type="entry name" value="DNA-binding pseudobarrel domain"/>
    <property type="match status" value="1"/>
</dbReference>
<dbReference type="PANTHER" id="PTHR31541">
    <property type="entry name" value="B3 DOMAIN PLANT PROTEIN-RELATED"/>
    <property type="match status" value="1"/>
</dbReference>
<dbReference type="InterPro" id="IPR005508">
    <property type="entry name" value="At2g31720-like"/>
</dbReference>
<keyword evidence="7" id="KW-1185">Reference proteome</keyword>
<dbReference type="InterPro" id="IPR003340">
    <property type="entry name" value="B3_DNA-bd"/>
</dbReference>
<comment type="subcellular location">
    <subcellularLocation>
        <location evidence="1">Nucleus</location>
    </subcellularLocation>
</comment>
<evidence type="ECO:0000256" key="2">
    <source>
        <dbReference type="ARBA" id="ARBA00023015"/>
    </source>
</evidence>
<dbReference type="Proteomes" id="UP001374584">
    <property type="component" value="Unassembled WGS sequence"/>
</dbReference>
<dbReference type="GO" id="GO:0003677">
    <property type="term" value="F:DNA binding"/>
    <property type="evidence" value="ECO:0007669"/>
    <property type="project" value="UniProtKB-KW"/>
</dbReference>
<dbReference type="SUPFAM" id="SSF101936">
    <property type="entry name" value="DNA-binding pseudobarrel domain"/>
    <property type="match status" value="1"/>
</dbReference>
<name>A0AAN9N4T9_PHACN</name>
<dbReference type="InterPro" id="IPR015300">
    <property type="entry name" value="DNA-bd_pseudobarrel_sf"/>
</dbReference>
<gene>
    <name evidence="6" type="ORF">VNO80_12317</name>
</gene>
<organism evidence="6 7">
    <name type="scientific">Phaseolus coccineus</name>
    <name type="common">Scarlet runner bean</name>
    <name type="synonym">Phaseolus multiflorus</name>
    <dbReference type="NCBI Taxonomy" id="3886"/>
    <lineage>
        <taxon>Eukaryota</taxon>
        <taxon>Viridiplantae</taxon>
        <taxon>Streptophyta</taxon>
        <taxon>Embryophyta</taxon>
        <taxon>Tracheophyta</taxon>
        <taxon>Spermatophyta</taxon>
        <taxon>Magnoliopsida</taxon>
        <taxon>eudicotyledons</taxon>
        <taxon>Gunneridae</taxon>
        <taxon>Pentapetalae</taxon>
        <taxon>rosids</taxon>
        <taxon>fabids</taxon>
        <taxon>Fabales</taxon>
        <taxon>Fabaceae</taxon>
        <taxon>Papilionoideae</taxon>
        <taxon>50 kb inversion clade</taxon>
        <taxon>NPAAA clade</taxon>
        <taxon>indigoferoid/millettioid clade</taxon>
        <taxon>Phaseoleae</taxon>
        <taxon>Phaseolus</taxon>
    </lineage>
</organism>
<reference evidence="6 7" key="1">
    <citation type="submission" date="2024-01" db="EMBL/GenBank/DDBJ databases">
        <title>The genomes of 5 underutilized Papilionoideae crops provide insights into root nodulation and disease resistanc.</title>
        <authorList>
            <person name="Jiang F."/>
        </authorList>
    </citation>
    <scope>NUCLEOTIDE SEQUENCE [LARGE SCALE GENOMIC DNA]</scope>
    <source>
        <strain evidence="6">JINMINGXINNONG_FW02</strain>
        <tissue evidence="6">Leaves</tissue>
    </source>
</reference>
<keyword evidence="4" id="KW-0804">Transcription</keyword>
<keyword evidence="5" id="KW-0539">Nucleus</keyword>
<dbReference type="GO" id="GO:0005634">
    <property type="term" value="C:nucleus"/>
    <property type="evidence" value="ECO:0007669"/>
    <property type="project" value="UniProtKB-SubCell"/>
</dbReference>
<dbReference type="Pfam" id="PF03754">
    <property type="entry name" value="At2g31720-like"/>
    <property type="match status" value="1"/>
</dbReference>
<evidence type="ECO:0008006" key="8">
    <source>
        <dbReference type="Google" id="ProtNLM"/>
    </source>
</evidence>
<proteinExistence type="predicted"/>
<protein>
    <recommendedName>
        <fullName evidence="8">TF-B3 domain-containing protein</fullName>
    </recommendedName>
</protein>
<evidence type="ECO:0000256" key="3">
    <source>
        <dbReference type="ARBA" id="ARBA00023125"/>
    </source>
</evidence>
<evidence type="ECO:0000256" key="4">
    <source>
        <dbReference type="ARBA" id="ARBA00023163"/>
    </source>
</evidence>
<keyword evidence="3" id="KW-0238">DNA-binding</keyword>